<evidence type="ECO:0000313" key="2">
    <source>
        <dbReference type="Proteomes" id="UP000706151"/>
    </source>
</evidence>
<gene>
    <name evidence="1" type="ORF">IPK02_16305</name>
</gene>
<dbReference type="AlphaFoldDB" id="A0A935W893"/>
<protein>
    <submittedName>
        <fullName evidence="1">Uncharacterized protein</fullName>
    </submittedName>
</protein>
<evidence type="ECO:0000313" key="1">
    <source>
        <dbReference type="EMBL" id="MBK7955375.1"/>
    </source>
</evidence>
<comment type="caution">
    <text evidence="1">The sequence shown here is derived from an EMBL/GenBank/DDBJ whole genome shotgun (WGS) entry which is preliminary data.</text>
</comment>
<dbReference type="Proteomes" id="UP000706151">
    <property type="component" value="Unassembled WGS sequence"/>
</dbReference>
<organism evidence="1 2">
    <name type="scientific">Candidatus Accumulibacter affinis</name>
    <dbReference type="NCBI Taxonomy" id="2954384"/>
    <lineage>
        <taxon>Bacteria</taxon>
        <taxon>Pseudomonadati</taxon>
        <taxon>Pseudomonadota</taxon>
        <taxon>Betaproteobacteria</taxon>
        <taxon>Candidatus Accumulibacter</taxon>
    </lineage>
</organism>
<dbReference type="EMBL" id="JADJOT010000010">
    <property type="protein sequence ID" value="MBK7955375.1"/>
    <property type="molecule type" value="Genomic_DNA"/>
</dbReference>
<name>A0A935W893_9PROT</name>
<sequence>MTTPIIGTGRVLEDARSANAPMTTYVVTVRYEDGSYAFIEQYDEPAVSKGDQVRVFEGRVEPRND</sequence>
<accession>A0A935W893</accession>
<proteinExistence type="predicted"/>
<reference evidence="1 2" key="1">
    <citation type="submission" date="2020-10" db="EMBL/GenBank/DDBJ databases">
        <title>Connecting structure to function with the recovery of over 1000 high-quality activated sludge metagenome-assembled genomes encoding full-length rRNA genes using long-read sequencing.</title>
        <authorList>
            <person name="Singleton C.M."/>
            <person name="Petriglieri F."/>
            <person name="Kristensen J.M."/>
            <person name="Kirkegaard R.H."/>
            <person name="Michaelsen T.Y."/>
            <person name="Andersen M.H."/>
            <person name="Karst S.M."/>
            <person name="Dueholm M.S."/>
            <person name="Nielsen P.H."/>
            <person name="Albertsen M."/>
        </authorList>
    </citation>
    <scope>NUCLEOTIDE SEQUENCE [LARGE SCALE GENOMIC DNA]</scope>
    <source>
        <strain evidence="1">Fred_18-Q3-R57-64_BAT3C.720</strain>
    </source>
</reference>